<evidence type="ECO:0000256" key="4">
    <source>
        <dbReference type="SAM" id="MobiDB-lite"/>
    </source>
</evidence>
<evidence type="ECO:0000259" key="5">
    <source>
        <dbReference type="PROSITE" id="PS51782"/>
    </source>
</evidence>
<feature type="region of interest" description="Disordered" evidence="4">
    <location>
        <begin position="36"/>
        <end position="55"/>
    </location>
</feature>
<keyword evidence="2" id="KW-0732">Signal</keyword>
<name>A0ABR4GNI7_9EURO</name>
<dbReference type="Proteomes" id="UP001610563">
    <property type="component" value="Unassembled WGS sequence"/>
</dbReference>
<dbReference type="EMBL" id="JBFTWV010000003">
    <property type="protein sequence ID" value="KAL2800620.1"/>
    <property type="molecule type" value="Genomic_DNA"/>
</dbReference>
<comment type="caution">
    <text evidence="6">The sequence shown here is derived from an EMBL/GenBank/DDBJ whole genome shotgun (WGS) entry which is preliminary data.</text>
</comment>
<protein>
    <recommendedName>
        <fullName evidence="5">LysM domain-containing protein</fullName>
    </recommendedName>
</protein>
<dbReference type="CDD" id="cd00118">
    <property type="entry name" value="LysM"/>
    <property type="match status" value="1"/>
</dbReference>
<evidence type="ECO:0000256" key="3">
    <source>
        <dbReference type="ARBA" id="ARBA00023026"/>
    </source>
</evidence>
<dbReference type="InterPro" id="IPR052210">
    <property type="entry name" value="LysM1-like"/>
</dbReference>
<dbReference type="Pfam" id="PF01476">
    <property type="entry name" value="LysM"/>
    <property type="match status" value="1"/>
</dbReference>
<dbReference type="PANTHER" id="PTHR34997">
    <property type="entry name" value="AM15"/>
    <property type="match status" value="1"/>
</dbReference>
<dbReference type="SMART" id="SM00257">
    <property type="entry name" value="LysM"/>
    <property type="match status" value="1"/>
</dbReference>
<accession>A0ABR4GNI7</accession>
<keyword evidence="7" id="KW-1185">Reference proteome</keyword>
<evidence type="ECO:0000313" key="7">
    <source>
        <dbReference type="Proteomes" id="UP001610563"/>
    </source>
</evidence>
<gene>
    <name evidence="6" type="ORF">BJX66DRAFT_332179</name>
</gene>
<feature type="domain" description="LysM" evidence="5">
    <location>
        <begin position="347"/>
        <end position="393"/>
    </location>
</feature>
<evidence type="ECO:0000256" key="1">
    <source>
        <dbReference type="ARBA" id="ARBA00022669"/>
    </source>
</evidence>
<dbReference type="InterPro" id="IPR018392">
    <property type="entry name" value="LysM"/>
</dbReference>
<evidence type="ECO:0000256" key="2">
    <source>
        <dbReference type="ARBA" id="ARBA00022729"/>
    </source>
</evidence>
<dbReference type="SUPFAM" id="SSF54106">
    <property type="entry name" value="LysM domain"/>
    <property type="match status" value="1"/>
</dbReference>
<evidence type="ECO:0000313" key="6">
    <source>
        <dbReference type="EMBL" id="KAL2800620.1"/>
    </source>
</evidence>
<reference evidence="6 7" key="1">
    <citation type="submission" date="2024-07" db="EMBL/GenBank/DDBJ databases">
        <title>Section-level genome sequencing and comparative genomics of Aspergillus sections Usti and Cavernicolus.</title>
        <authorList>
            <consortium name="Lawrence Berkeley National Laboratory"/>
            <person name="Nybo J.L."/>
            <person name="Vesth T.C."/>
            <person name="Theobald S."/>
            <person name="Frisvad J.C."/>
            <person name="Larsen T.O."/>
            <person name="Kjaerboelling I."/>
            <person name="Rothschild-Mancinelli K."/>
            <person name="Lyhne E.K."/>
            <person name="Kogle M.E."/>
            <person name="Barry K."/>
            <person name="Clum A."/>
            <person name="Na H."/>
            <person name="Ledsgaard L."/>
            <person name="Lin J."/>
            <person name="Lipzen A."/>
            <person name="Kuo A."/>
            <person name="Riley R."/>
            <person name="Mondo S."/>
            <person name="Labutti K."/>
            <person name="Haridas S."/>
            <person name="Pangalinan J."/>
            <person name="Salamov A.A."/>
            <person name="Simmons B.A."/>
            <person name="Magnuson J.K."/>
            <person name="Chen J."/>
            <person name="Drula E."/>
            <person name="Henrissat B."/>
            <person name="Wiebenga A."/>
            <person name="Lubbers R.J."/>
            <person name="Gomes A.C."/>
            <person name="Makela M.R."/>
            <person name="Stajich J."/>
            <person name="Grigoriev I.V."/>
            <person name="Mortensen U.H."/>
            <person name="De Vries R.P."/>
            <person name="Baker S.E."/>
            <person name="Andersen M.R."/>
        </authorList>
    </citation>
    <scope>NUCLEOTIDE SEQUENCE [LARGE SCALE GENOMIC DNA]</scope>
    <source>
        <strain evidence="6 7">CBS 209.92</strain>
    </source>
</reference>
<dbReference type="InterPro" id="IPR036779">
    <property type="entry name" value="LysM_dom_sf"/>
</dbReference>
<keyword evidence="1" id="KW-0147">Chitin-binding</keyword>
<sequence>MESSTVLHHAPATNKHKERIAHIVWAAHILSYLTGKTSQPPLHDTNNEPDYYGNGDTDQTSYCESDYQTERAEVLSGPRDSVRRKFLDCVAQLLSSCKGWDGVTAAGMREGEHGVVVHVARNDGFTTDEKSPGLEARKYCWELEEYLASTPTREEATLTTASPLTEFEIRSINYASRRVDDWISDFQTMIAKRGRDRAWGLQAEPGYETAAAAWTEMLDLLAGFDHQEWESERRIETVHQAYKCVNLRPLYDWLSNVFGAKNGVKLWGQLNFIARPILDCRLLREIATREPLFRRAKISLLSAPPKTVVDSEHVVDIFEAWEQLGFGTLTKSITTTLQSNVDQFKEACHQVKTGDNCWSIQQQYGITAAQFNRWNPMVGSSCESLSQGYFVCVAV</sequence>
<dbReference type="PANTHER" id="PTHR34997:SF2">
    <property type="entry name" value="LYSM DOMAIN-CONTAINING PROTEIN-RELATED"/>
    <property type="match status" value="1"/>
</dbReference>
<dbReference type="PROSITE" id="PS51782">
    <property type="entry name" value="LYSM"/>
    <property type="match status" value="1"/>
</dbReference>
<dbReference type="Gene3D" id="3.10.350.10">
    <property type="entry name" value="LysM domain"/>
    <property type="match status" value="1"/>
</dbReference>
<organism evidence="6 7">
    <name type="scientific">Aspergillus keveii</name>
    <dbReference type="NCBI Taxonomy" id="714993"/>
    <lineage>
        <taxon>Eukaryota</taxon>
        <taxon>Fungi</taxon>
        <taxon>Dikarya</taxon>
        <taxon>Ascomycota</taxon>
        <taxon>Pezizomycotina</taxon>
        <taxon>Eurotiomycetes</taxon>
        <taxon>Eurotiomycetidae</taxon>
        <taxon>Eurotiales</taxon>
        <taxon>Aspergillaceae</taxon>
        <taxon>Aspergillus</taxon>
        <taxon>Aspergillus subgen. Nidulantes</taxon>
    </lineage>
</organism>
<proteinExistence type="predicted"/>
<keyword evidence="3" id="KW-0843">Virulence</keyword>